<organism evidence="1 2">
    <name type="scientific">Ricinus communis</name>
    <name type="common">Castor bean</name>
    <dbReference type="NCBI Taxonomy" id="3988"/>
    <lineage>
        <taxon>Eukaryota</taxon>
        <taxon>Viridiplantae</taxon>
        <taxon>Streptophyta</taxon>
        <taxon>Embryophyta</taxon>
        <taxon>Tracheophyta</taxon>
        <taxon>Spermatophyta</taxon>
        <taxon>Magnoliopsida</taxon>
        <taxon>eudicotyledons</taxon>
        <taxon>Gunneridae</taxon>
        <taxon>Pentapetalae</taxon>
        <taxon>rosids</taxon>
        <taxon>fabids</taxon>
        <taxon>Malpighiales</taxon>
        <taxon>Euphorbiaceae</taxon>
        <taxon>Acalyphoideae</taxon>
        <taxon>Acalypheae</taxon>
        <taxon>Ricinus</taxon>
    </lineage>
</organism>
<dbReference type="Proteomes" id="UP000008311">
    <property type="component" value="Unassembled WGS sequence"/>
</dbReference>
<protein>
    <submittedName>
        <fullName evidence="1">Uncharacterized protein</fullName>
    </submittedName>
</protein>
<evidence type="ECO:0000313" key="1">
    <source>
        <dbReference type="EMBL" id="EEF36454.1"/>
    </source>
</evidence>
<reference evidence="2" key="1">
    <citation type="journal article" date="2010" name="Nat. Biotechnol.">
        <title>Draft genome sequence of the oilseed species Ricinus communis.</title>
        <authorList>
            <person name="Chan A.P."/>
            <person name="Crabtree J."/>
            <person name="Zhao Q."/>
            <person name="Lorenzi H."/>
            <person name="Orvis J."/>
            <person name="Puiu D."/>
            <person name="Melake-Berhan A."/>
            <person name="Jones K.M."/>
            <person name="Redman J."/>
            <person name="Chen G."/>
            <person name="Cahoon E.B."/>
            <person name="Gedil M."/>
            <person name="Stanke M."/>
            <person name="Haas B.J."/>
            <person name="Wortman J.R."/>
            <person name="Fraser-Liggett C.M."/>
            <person name="Ravel J."/>
            <person name="Rabinowicz P.D."/>
        </authorList>
    </citation>
    <scope>NUCLEOTIDE SEQUENCE [LARGE SCALE GENOMIC DNA]</scope>
    <source>
        <strain evidence="2">cv. Hale</strain>
    </source>
</reference>
<dbReference type="InParanoid" id="B9SIW5"/>
<name>B9SIW5_RICCO</name>
<sequence>MLLLMITLVKNQQKLQIISKRFSMNKVATALKTMRSAVVKFGEAMTEARRIEPENDILNKTFNSVSEMYNNLTSYQKEKSTASRNQDQDNDLFSDLEFLKAVAELENAILKQTKVADQPTFSLKITPDEESRDNQLNEEDVEMFNNAAFSDVS</sequence>
<dbReference type="EMBL" id="EQ973977">
    <property type="protein sequence ID" value="EEF36454.1"/>
    <property type="molecule type" value="Genomic_DNA"/>
</dbReference>
<accession>B9SIW5</accession>
<gene>
    <name evidence="1" type="ORF">RCOM_0790680</name>
</gene>
<dbReference type="AlphaFoldDB" id="B9SIW5"/>
<evidence type="ECO:0000313" key="2">
    <source>
        <dbReference type="Proteomes" id="UP000008311"/>
    </source>
</evidence>
<keyword evidence="2" id="KW-1185">Reference proteome</keyword>
<proteinExistence type="predicted"/>